<evidence type="ECO:0000256" key="4">
    <source>
        <dbReference type="ARBA" id="ARBA00022729"/>
    </source>
</evidence>
<keyword evidence="4" id="KW-0732">Signal</keyword>
<dbReference type="CDD" id="cd04275">
    <property type="entry name" value="ZnMc_pappalysin_like"/>
    <property type="match status" value="1"/>
</dbReference>
<dbReference type="GO" id="GO:0006508">
    <property type="term" value="P:proteolysis"/>
    <property type="evidence" value="ECO:0007669"/>
    <property type="project" value="UniProtKB-KW"/>
</dbReference>
<protein>
    <recommendedName>
        <fullName evidence="9">Peptidase M43 pregnancy-associated plasma-A domain-containing protein</fullName>
    </recommendedName>
</protein>
<sequence>MMLQQVKAGFIQAQRARQQVHPILSLKQQDSFVTHYSSNPSAVPADCCFQQQQAGNMPNQHCSGWGLVMAVWVSSLLIAGHAVAAHRSHHHHRIAKHLKSSRRLQQQEVPAAAGAVAADASIADVGAAPPVTDLQAAANALLETAEPIPDPPATRNTSKKAKARAAAFADTEVEPAGGWQRCAAEAGSRSKRAQTERRFQKMVAAMAASPDGIAGIAAEAMRDIQVYMHVITLNRTAGMVYRDQVDAQMRVLNRAYNKWGFSFTLAKATMYSTTSKALYTASPGLQPTSPESVMKKTLRQGGAATLNIYAWALGQSLLGWATFPWDYAAGTAATYDGVVIRASSMPGGTSENYNLGDTATHEIGHWLGLYHTFQDGCSGAGDSVDDTPAEASAAIGCPKARDSCPQLPGADPITNFMDYSYDSCMETFTPGQGQRMRLHWATYRAGR</sequence>
<dbReference type="AlphaFoldDB" id="A0A383W3H5"/>
<name>A0A383W3H5_TETOB</name>
<proteinExistence type="inferred from homology"/>
<evidence type="ECO:0000313" key="10">
    <source>
        <dbReference type="EMBL" id="SZX71672.1"/>
    </source>
</evidence>
<keyword evidence="8" id="KW-1015">Disulfide bond</keyword>
<dbReference type="SUPFAM" id="SSF55486">
    <property type="entry name" value="Metalloproteases ('zincins'), catalytic domain"/>
    <property type="match status" value="1"/>
</dbReference>
<dbReference type="PANTHER" id="PTHR47466">
    <property type="match status" value="1"/>
</dbReference>
<evidence type="ECO:0000256" key="7">
    <source>
        <dbReference type="ARBA" id="ARBA00023049"/>
    </source>
</evidence>
<evidence type="ECO:0000256" key="2">
    <source>
        <dbReference type="ARBA" id="ARBA00022670"/>
    </source>
</evidence>
<dbReference type="InterPro" id="IPR024079">
    <property type="entry name" value="MetalloPept_cat_dom_sf"/>
</dbReference>
<dbReference type="Gene3D" id="3.40.390.10">
    <property type="entry name" value="Collagenase (Catalytic Domain)"/>
    <property type="match status" value="1"/>
</dbReference>
<evidence type="ECO:0000256" key="8">
    <source>
        <dbReference type="ARBA" id="ARBA00023157"/>
    </source>
</evidence>
<comment type="similarity">
    <text evidence="1">Belongs to the peptidase M43B family.</text>
</comment>
<keyword evidence="7" id="KW-0482">Metalloprotease</keyword>
<keyword evidence="11" id="KW-1185">Reference proteome</keyword>
<dbReference type="STRING" id="3088.A0A383W3H5"/>
<gene>
    <name evidence="10" type="ORF">BQ4739_LOCUS11800</name>
</gene>
<dbReference type="PANTHER" id="PTHR47466:SF1">
    <property type="entry name" value="METALLOPROTEASE MEP1 (AFU_ORTHOLOGUE AFUA_1G07730)-RELATED"/>
    <property type="match status" value="1"/>
</dbReference>
<reference evidence="10 11" key="1">
    <citation type="submission" date="2016-10" db="EMBL/GenBank/DDBJ databases">
        <authorList>
            <person name="Cai Z."/>
        </authorList>
    </citation>
    <scope>NUCLEOTIDE SEQUENCE [LARGE SCALE GENOMIC DNA]</scope>
</reference>
<keyword evidence="6" id="KW-0862">Zinc</keyword>
<evidence type="ECO:0000256" key="6">
    <source>
        <dbReference type="ARBA" id="ARBA00022833"/>
    </source>
</evidence>
<dbReference type="Pfam" id="PF05572">
    <property type="entry name" value="Peptidase_M43"/>
    <property type="match status" value="1"/>
</dbReference>
<evidence type="ECO:0000256" key="3">
    <source>
        <dbReference type="ARBA" id="ARBA00022723"/>
    </source>
</evidence>
<feature type="domain" description="Peptidase M43 pregnancy-associated plasma-A" evidence="9">
    <location>
        <begin position="349"/>
        <end position="437"/>
    </location>
</feature>
<dbReference type="GO" id="GO:0046872">
    <property type="term" value="F:metal ion binding"/>
    <property type="evidence" value="ECO:0007669"/>
    <property type="project" value="UniProtKB-KW"/>
</dbReference>
<evidence type="ECO:0000259" key="9">
    <source>
        <dbReference type="Pfam" id="PF05572"/>
    </source>
</evidence>
<evidence type="ECO:0000313" key="11">
    <source>
        <dbReference type="Proteomes" id="UP000256970"/>
    </source>
</evidence>
<evidence type="ECO:0000256" key="5">
    <source>
        <dbReference type="ARBA" id="ARBA00022801"/>
    </source>
</evidence>
<accession>A0A383W3H5</accession>
<keyword evidence="3" id="KW-0479">Metal-binding</keyword>
<evidence type="ECO:0000256" key="1">
    <source>
        <dbReference type="ARBA" id="ARBA00008721"/>
    </source>
</evidence>
<keyword evidence="5" id="KW-0378">Hydrolase</keyword>
<dbReference type="InterPro" id="IPR008754">
    <property type="entry name" value="Peptidase_M43"/>
</dbReference>
<dbReference type="GO" id="GO:0008237">
    <property type="term" value="F:metallopeptidase activity"/>
    <property type="evidence" value="ECO:0007669"/>
    <property type="project" value="UniProtKB-KW"/>
</dbReference>
<dbReference type="EMBL" id="FNXT01001064">
    <property type="protein sequence ID" value="SZX71672.1"/>
    <property type="molecule type" value="Genomic_DNA"/>
</dbReference>
<keyword evidence="2" id="KW-0645">Protease</keyword>
<organism evidence="10 11">
    <name type="scientific">Tetradesmus obliquus</name>
    <name type="common">Green alga</name>
    <name type="synonym">Acutodesmus obliquus</name>
    <dbReference type="NCBI Taxonomy" id="3088"/>
    <lineage>
        <taxon>Eukaryota</taxon>
        <taxon>Viridiplantae</taxon>
        <taxon>Chlorophyta</taxon>
        <taxon>core chlorophytes</taxon>
        <taxon>Chlorophyceae</taxon>
        <taxon>CS clade</taxon>
        <taxon>Sphaeropleales</taxon>
        <taxon>Scenedesmaceae</taxon>
        <taxon>Tetradesmus</taxon>
    </lineage>
</organism>
<dbReference type="Proteomes" id="UP000256970">
    <property type="component" value="Unassembled WGS sequence"/>
</dbReference>